<keyword evidence="2" id="KW-0647">Proteasome</keyword>
<dbReference type="FunFam" id="1.20.120.180:FF:000001">
    <property type="entry name" value="Proteasome activator complex subunit 3"/>
    <property type="match status" value="1"/>
</dbReference>
<evidence type="ECO:0000256" key="4">
    <source>
        <dbReference type="ARBA" id="ARBA00039311"/>
    </source>
</evidence>
<evidence type="ECO:0000313" key="11">
    <source>
        <dbReference type="Proteomes" id="UP000000715"/>
    </source>
</evidence>
<dbReference type="GO" id="GO:0061133">
    <property type="term" value="F:endopeptidase activator activity"/>
    <property type="evidence" value="ECO:0007669"/>
    <property type="project" value="TreeGrafter"/>
</dbReference>
<gene>
    <name evidence="12" type="primary">LOC106005646</name>
</gene>
<keyword evidence="3" id="KW-0007">Acetylation</keyword>
<evidence type="ECO:0000259" key="9">
    <source>
        <dbReference type="Pfam" id="PF02251"/>
    </source>
</evidence>
<evidence type="ECO:0000256" key="1">
    <source>
        <dbReference type="ARBA" id="ARBA00005883"/>
    </source>
</evidence>
<dbReference type="OrthoDB" id="6591885at2759"/>
<keyword evidence="11" id="KW-1185">Reference proteome</keyword>
<evidence type="ECO:0000256" key="6">
    <source>
        <dbReference type="ARBA" id="ARBA00042192"/>
    </source>
</evidence>
<sequence>MHRLRPRGRQVGEGARDRSGSLDRWRLLSPHRKRGCLAGASLGGHGPRAASGLFRGAPGLRYVISGGAGHGLLGVGGCRGSQRPASGGGGSPAALDSMASPLELEQDVQGKVDSFRARIAQEAEDLVSTFFPQKLSELDSRVQELRLQDLSRIRSVPALEPAAVPDPAGDAPNPDPPPPLQPQSSPKVPALPEGERQLLRSNQHLVELIERVKPEIELLREKCNTVRMWVQLLIPKVEDSDNFGVSIQEDTVDQLWTVESTAASYLRRFSTYYNTRAKLVSKIVKYPQVEDYRRTVAEVDENEYLSVRQILLHVRNQYATLHDVILKNIEKIKTPRSTNTDNLY</sequence>
<dbReference type="GO" id="GO:2000045">
    <property type="term" value="P:regulation of G1/S transition of mitotic cell cycle"/>
    <property type="evidence" value="ECO:0007669"/>
    <property type="project" value="TreeGrafter"/>
</dbReference>
<protein>
    <recommendedName>
        <fullName evidence="4">Proteasome activator complex subunit 3</fullName>
    </recommendedName>
    <alternativeName>
        <fullName evidence="6">Activator of multicatalytic protease subunit 3</fullName>
    </alternativeName>
    <alternativeName>
        <fullName evidence="5">Proteasome activator 28 subunit gamma</fullName>
    </alternativeName>
</protein>
<dbReference type="InterPro" id="IPR036996">
    <property type="entry name" value="PA28_N_sf"/>
</dbReference>
<dbReference type="SUPFAM" id="SSF47216">
    <property type="entry name" value="Proteasome activator"/>
    <property type="match status" value="1"/>
</dbReference>
<name>A0A8U0SGK3_MUSPF</name>
<feature type="compositionally biased region" description="Basic and acidic residues" evidence="8">
    <location>
        <begin position="14"/>
        <end position="25"/>
    </location>
</feature>
<reference evidence="12" key="1">
    <citation type="submission" date="2025-08" db="UniProtKB">
        <authorList>
            <consortium name="RefSeq"/>
        </authorList>
    </citation>
    <scope>IDENTIFICATION</scope>
    <source>
        <tissue evidence="12">Brain</tissue>
    </source>
</reference>
<dbReference type="RefSeq" id="XP_044942490.1">
    <property type="nucleotide sequence ID" value="XM_045086555.1"/>
</dbReference>
<dbReference type="GO" id="GO:0005737">
    <property type="term" value="C:cytoplasm"/>
    <property type="evidence" value="ECO:0007669"/>
    <property type="project" value="TreeGrafter"/>
</dbReference>
<comment type="function">
    <text evidence="7">Subunit of the 11S REG-gamma (also called PA28-gamma) proteasome regulator, a doughnut-shaped homoheptamer which associates with the proteasome. 11S REG-gamma activates the trypsin-like catalytic subunit of the proteasome but inhibits the chymotrypsin-like and postglutamyl-preferring (PGPH) subunits. Facilitates the MDM2-p53/TP53 interaction which promotes ubiquitination- and MDM2-dependent proteasomal degradation of p53/TP53, limiting its accumulation and resulting in inhibited apoptosis after DNA damage. May also be involved in cell cycle regulation. Mediates CCAR2 and CHEK2-dependent SIRT1 inhibition.</text>
</comment>
<dbReference type="InterPro" id="IPR003186">
    <property type="entry name" value="PA28_C"/>
</dbReference>
<dbReference type="Pfam" id="PF02251">
    <property type="entry name" value="PA28_N"/>
    <property type="match status" value="1"/>
</dbReference>
<dbReference type="Gene3D" id="1.20.120.180">
    <property type="entry name" value="Proteasome activator pa28, C-terminal domain"/>
    <property type="match status" value="1"/>
</dbReference>
<evidence type="ECO:0000256" key="7">
    <source>
        <dbReference type="ARBA" id="ARBA00045499"/>
    </source>
</evidence>
<evidence type="ECO:0000256" key="5">
    <source>
        <dbReference type="ARBA" id="ARBA00041718"/>
    </source>
</evidence>
<accession>A0A8U0SGK3</accession>
<dbReference type="GO" id="GO:0061136">
    <property type="term" value="P:regulation of proteasomal protein catabolic process"/>
    <property type="evidence" value="ECO:0007669"/>
    <property type="project" value="TreeGrafter"/>
</dbReference>
<comment type="similarity">
    <text evidence="1">Belongs to the PA28 family.</text>
</comment>
<proteinExistence type="inferred from homology"/>
<dbReference type="InterPro" id="IPR036252">
    <property type="entry name" value="Proteasome_activ_sf"/>
</dbReference>
<organism evidence="11 12">
    <name type="scientific">Mustela putorius furo</name>
    <name type="common">European domestic ferret</name>
    <name type="synonym">Mustela furo</name>
    <dbReference type="NCBI Taxonomy" id="9669"/>
    <lineage>
        <taxon>Eukaryota</taxon>
        <taxon>Metazoa</taxon>
        <taxon>Chordata</taxon>
        <taxon>Craniata</taxon>
        <taxon>Vertebrata</taxon>
        <taxon>Euteleostomi</taxon>
        <taxon>Mammalia</taxon>
        <taxon>Eutheria</taxon>
        <taxon>Laurasiatheria</taxon>
        <taxon>Carnivora</taxon>
        <taxon>Caniformia</taxon>
        <taxon>Musteloidea</taxon>
        <taxon>Mustelidae</taxon>
        <taxon>Mustelinae</taxon>
        <taxon>Mustela</taxon>
    </lineage>
</organism>
<dbReference type="AlphaFoldDB" id="A0A8U0SGK3"/>
<feature type="domain" description="Proteasome activator PA28 C-terminal" evidence="10">
    <location>
        <begin position="199"/>
        <end position="341"/>
    </location>
</feature>
<dbReference type="Gene3D" id="1.20.5.120">
    <property type="entry name" value="Proteasome activator pa28, N-terminal domain"/>
    <property type="match status" value="1"/>
</dbReference>
<dbReference type="Proteomes" id="UP000000715">
    <property type="component" value="Unplaced"/>
</dbReference>
<evidence type="ECO:0000256" key="2">
    <source>
        <dbReference type="ARBA" id="ARBA00022942"/>
    </source>
</evidence>
<feature type="region of interest" description="Disordered" evidence="8">
    <location>
        <begin position="158"/>
        <end position="190"/>
    </location>
</feature>
<evidence type="ECO:0000313" key="12">
    <source>
        <dbReference type="RefSeq" id="XP_044942490.1"/>
    </source>
</evidence>
<dbReference type="GO" id="GO:0005654">
    <property type="term" value="C:nucleoplasm"/>
    <property type="evidence" value="ECO:0007669"/>
    <property type="project" value="TreeGrafter"/>
</dbReference>
<evidence type="ECO:0000259" key="10">
    <source>
        <dbReference type="Pfam" id="PF02252"/>
    </source>
</evidence>
<dbReference type="GO" id="GO:0008537">
    <property type="term" value="C:proteasome activator complex"/>
    <property type="evidence" value="ECO:0007669"/>
    <property type="project" value="InterPro"/>
</dbReference>
<dbReference type="InterPro" id="IPR036997">
    <property type="entry name" value="PA28_C_sf"/>
</dbReference>
<feature type="compositionally biased region" description="Low complexity" evidence="8">
    <location>
        <begin position="161"/>
        <end position="172"/>
    </location>
</feature>
<dbReference type="GeneID" id="106005646"/>
<dbReference type="InterPro" id="IPR003185">
    <property type="entry name" value="Proteasome_activ_PA28_N"/>
</dbReference>
<evidence type="ECO:0000256" key="3">
    <source>
        <dbReference type="ARBA" id="ARBA00022990"/>
    </source>
</evidence>
<dbReference type="PANTHER" id="PTHR10660">
    <property type="entry name" value="PROTEASOME REGULATOR PA28"/>
    <property type="match status" value="1"/>
</dbReference>
<dbReference type="InterPro" id="IPR009077">
    <property type="entry name" value="Proteasome_activ_PA28"/>
</dbReference>
<evidence type="ECO:0000256" key="8">
    <source>
        <dbReference type="SAM" id="MobiDB-lite"/>
    </source>
</evidence>
<dbReference type="Pfam" id="PF02252">
    <property type="entry name" value="PA28_C"/>
    <property type="match status" value="1"/>
</dbReference>
<feature type="domain" description="Proteasome activator PA28 N-terminal" evidence="9">
    <location>
        <begin position="107"/>
        <end position="154"/>
    </location>
</feature>
<feature type="region of interest" description="Disordered" evidence="8">
    <location>
        <begin position="1"/>
        <end position="25"/>
    </location>
</feature>
<dbReference type="PANTHER" id="PTHR10660:SF4">
    <property type="entry name" value="PROTEASOME ACTIVATOR COMPLEX SUBUNIT 3"/>
    <property type="match status" value="1"/>
</dbReference>